<keyword evidence="10" id="KW-1185">Reference proteome</keyword>
<evidence type="ECO:0000256" key="6">
    <source>
        <dbReference type="ARBA" id="ARBA00022989"/>
    </source>
</evidence>
<accession>A0ABM4CE13</accession>
<organism evidence="10 11">
    <name type="scientific">Hydra vulgaris</name>
    <name type="common">Hydra</name>
    <name type="synonym">Hydra attenuata</name>
    <dbReference type="NCBI Taxonomy" id="6087"/>
    <lineage>
        <taxon>Eukaryota</taxon>
        <taxon>Metazoa</taxon>
        <taxon>Cnidaria</taxon>
        <taxon>Hydrozoa</taxon>
        <taxon>Hydroidolina</taxon>
        <taxon>Anthoathecata</taxon>
        <taxon>Aplanulata</taxon>
        <taxon>Hydridae</taxon>
        <taxon>Hydra</taxon>
    </lineage>
</organism>
<keyword evidence="6" id="KW-1133">Transmembrane helix</keyword>
<keyword evidence="9" id="KW-0325">Glycoprotein</keyword>
<evidence type="ECO:0000313" key="10">
    <source>
        <dbReference type="Proteomes" id="UP001652625"/>
    </source>
</evidence>
<keyword evidence="7" id="KW-0333">Golgi apparatus</keyword>
<proteinExistence type="inferred from homology"/>
<evidence type="ECO:0000256" key="8">
    <source>
        <dbReference type="ARBA" id="ARBA00023136"/>
    </source>
</evidence>
<keyword evidence="8" id="KW-0472">Membrane</keyword>
<evidence type="ECO:0000256" key="7">
    <source>
        <dbReference type="ARBA" id="ARBA00023034"/>
    </source>
</evidence>
<sequence length="369" mass="43374">MANKNKVILNLHEDLKHHTSHWLFSCKHQTFRKKTQCTSVDNVIFLKTHKTGSTTIANVMYRYSKSNRLKVALPGCDHRFCFPYKFTENFLYNHKVNDTYNMLFHHAVFHKQNMIKILDKGNTKIVTILREPYSQFDSAAQYLNFRINYKLSGESPVLDELFKMSDEDLTAYIKSQKFDGYGAYSLTKNPNAFDMGFDPWNETSEYIKTVLKTIEDDFNLVMITEYMAESLVLLKNELCWDFKDIAFFHHNARLTKEINTNHVQNIKQRVLNWNKLDVAIYDYFNKTFWEKIKNSDNSFKSDVEKLKKFNYLSQQECATLLNNATVTQTATLLLSDFKIAQNFEDFCSDLLIDEVLFTNVLKKAKDKNL</sequence>
<gene>
    <name evidence="11" type="primary">LOC101241300</name>
</gene>
<name>A0ABM4CE13_HYDVU</name>
<protein>
    <submittedName>
        <fullName evidence="11">Galactose-3-O-sulfotransferase 3 isoform X3</fullName>
    </submittedName>
</protein>
<evidence type="ECO:0000256" key="2">
    <source>
        <dbReference type="ARBA" id="ARBA00008124"/>
    </source>
</evidence>
<evidence type="ECO:0000256" key="4">
    <source>
        <dbReference type="ARBA" id="ARBA00022692"/>
    </source>
</evidence>
<keyword evidence="4" id="KW-0812">Transmembrane</keyword>
<evidence type="ECO:0000313" key="11">
    <source>
        <dbReference type="RefSeq" id="XP_065659921.1"/>
    </source>
</evidence>
<dbReference type="PANTHER" id="PTHR14647:SF87">
    <property type="entry name" value="PUTATIVE-RELATED"/>
    <property type="match status" value="1"/>
</dbReference>
<evidence type="ECO:0000256" key="1">
    <source>
        <dbReference type="ARBA" id="ARBA00004323"/>
    </source>
</evidence>
<evidence type="ECO:0000256" key="5">
    <source>
        <dbReference type="ARBA" id="ARBA00022968"/>
    </source>
</evidence>
<reference evidence="11" key="1">
    <citation type="submission" date="2025-08" db="UniProtKB">
        <authorList>
            <consortium name="RefSeq"/>
        </authorList>
    </citation>
    <scope>IDENTIFICATION</scope>
</reference>
<dbReference type="InterPro" id="IPR009729">
    <property type="entry name" value="Gal-3-0_sulfotransfrase"/>
</dbReference>
<dbReference type="GeneID" id="101241300"/>
<dbReference type="Gene3D" id="3.40.50.300">
    <property type="entry name" value="P-loop containing nucleotide triphosphate hydrolases"/>
    <property type="match status" value="1"/>
</dbReference>
<dbReference type="SUPFAM" id="SSF52540">
    <property type="entry name" value="P-loop containing nucleoside triphosphate hydrolases"/>
    <property type="match status" value="1"/>
</dbReference>
<evidence type="ECO:0000256" key="9">
    <source>
        <dbReference type="ARBA" id="ARBA00023180"/>
    </source>
</evidence>
<comment type="similarity">
    <text evidence="2">Belongs to the galactose-3-O-sulfotransferase family.</text>
</comment>
<comment type="subcellular location">
    <subcellularLocation>
        <location evidence="1">Golgi apparatus membrane</location>
        <topology evidence="1">Single-pass type II membrane protein</topology>
    </subcellularLocation>
</comment>
<evidence type="ECO:0000256" key="3">
    <source>
        <dbReference type="ARBA" id="ARBA00022679"/>
    </source>
</evidence>
<dbReference type="RefSeq" id="XP_065659921.1">
    <property type="nucleotide sequence ID" value="XM_065803849.1"/>
</dbReference>
<dbReference type="Pfam" id="PF06990">
    <property type="entry name" value="Gal-3-0_sulfotr"/>
    <property type="match status" value="1"/>
</dbReference>
<keyword evidence="3" id="KW-0808">Transferase</keyword>
<dbReference type="Proteomes" id="UP001652625">
    <property type="component" value="Chromosome 08"/>
</dbReference>
<keyword evidence="5" id="KW-0735">Signal-anchor</keyword>
<dbReference type="InterPro" id="IPR027417">
    <property type="entry name" value="P-loop_NTPase"/>
</dbReference>
<dbReference type="PANTHER" id="PTHR14647">
    <property type="entry name" value="GALACTOSE-3-O-SULFOTRANSFERASE"/>
    <property type="match status" value="1"/>
</dbReference>